<keyword evidence="2" id="KW-1185">Reference proteome</keyword>
<name>A0A7Z3GPX9_9PSED</name>
<dbReference type="EMBL" id="CP048833">
    <property type="protein sequence ID" value="QJP07670.1"/>
    <property type="molecule type" value="Genomic_DNA"/>
</dbReference>
<gene>
    <name evidence="1" type="ORF">G4G71_07130</name>
</gene>
<organism evidence="1 2">
    <name type="scientific">Pseudomonas multiresinivorans</name>
    <dbReference type="NCBI Taxonomy" id="95301"/>
    <lineage>
        <taxon>Bacteria</taxon>
        <taxon>Pseudomonadati</taxon>
        <taxon>Pseudomonadota</taxon>
        <taxon>Gammaproteobacteria</taxon>
        <taxon>Pseudomonadales</taxon>
        <taxon>Pseudomonadaceae</taxon>
        <taxon>Pseudomonas</taxon>
    </lineage>
</organism>
<protein>
    <recommendedName>
        <fullName evidence="3">RiboL-PSP-HEPN domain-containing protein</fullName>
    </recommendedName>
</protein>
<dbReference type="AlphaFoldDB" id="A0A7Z3GPX9"/>
<accession>A0A7Z3GPX9</accession>
<reference evidence="1 2" key="1">
    <citation type="submission" date="2020-02" db="EMBL/GenBank/DDBJ databases">
        <title>Complete genome sequence of Pseudomonas multiresinivorans ORNL1.</title>
        <authorList>
            <person name="Podar M."/>
        </authorList>
    </citation>
    <scope>NUCLEOTIDE SEQUENCE [LARGE SCALE GENOMIC DNA]</scope>
    <source>
        <strain evidence="2">populi</strain>
    </source>
</reference>
<proteinExistence type="predicted"/>
<sequence length="293" mass="33741">MSKFDRWIKPEQTSWALWQFNDYESQLNNMYWSSVALESFALYHVRRQASGDVRPTLKATGPDANRFDSEKESFLKHTRDMGNWKRASFIMAATGAMESHFQRVVLTALKSDPALLYGRTKAIDGVEWLKVGIDVDYSEILVSITKGAWESRYSKIKGLFGEIPDIRDNIAELDKVRIFRNGVGHAFGRDLDDEPDLLSRNIEEINGLSEERFKKWLGKLSGITRTFDKHLVANHIGDFESLLYLHNYLLTESVSGLGGRPFAKKFKTRITQDIGSNRSIDYYEEMIKYYRGV</sequence>
<evidence type="ECO:0008006" key="3">
    <source>
        <dbReference type="Google" id="ProtNLM"/>
    </source>
</evidence>
<dbReference type="RefSeq" id="WP_169936471.1">
    <property type="nucleotide sequence ID" value="NZ_CP048833.1"/>
</dbReference>
<dbReference type="Proteomes" id="UP000502549">
    <property type="component" value="Chromosome"/>
</dbReference>
<evidence type="ECO:0000313" key="2">
    <source>
        <dbReference type="Proteomes" id="UP000502549"/>
    </source>
</evidence>
<evidence type="ECO:0000313" key="1">
    <source>
        <dbReference type="EMBL" id="QJP07670.1"/>
    </source>
</evidence>
<dbReference type="KEGG" id="pmui:G4G71_07130"/>